<dbReference type="SUPFAM" id="SSF53649">
    <property type="entry name" value="Alkaline phosphatase-like"/>
    <property type="match status" value="1"/>
</dbReference>
<reference evidence="1 2" key="1">
    <citation type="journal article" date="2016" name="Sci. Rep.">
        <title>Metabolic traits of an uncultured archaeal lineage -MSBL1- from brine pools of the Red Sea.</title>
        <authorList>
            <person name="Mwirichia R."/>
            <person name="Alam I."/>
            <person name="Rashid M."/>
            <person name="Vinu M."/>
            <person name="Ba-Alawi W."/>
            <person name="Anthony Kamau A."/>
            <person name="Kamanda Ngugi D."/>
            <person name="Goker M."/>
            <person name="Klenk H.P."/>
            <person name="Bajic V."/>
            <person name="Stingl U."/>
        </authorList>
    </citation>
    <scope>NUCLEOTIDE SEQUENCE [LARGE SCALE GENOMIC DNA]</scope>
    <source>
        <strain evidence="1">SCGC-AAA382F02</strain>
    </source>
</reference>
<keyword evidence="2" id="KW-1185">Reference proteome</keyword>
<proteinExistence type="predicted"/>
<gene>
    <name evidence="1" type="ORF">AKJ53_00910</name>
</gene>
<organism evidence="1 2">
    <name type="scientific">candidate division MSBL1 archaeon SCGC-AAA382F02</name>
    <dbReference type="NCBI Taxonomy" id="1698282"/>
    <lineage>
        <taxon>Archaea</taxon>
        <taxon>Methanobacteriati</taxon>
        <taxon>Methanobacteriota</taxon>
        <taxon>candidate division MSBL1</taxon>
    </lineage>
</organism>
<dbReference type="Proteomes" id="UP000070491">
    <property type="component" value="Unassembled WGS sequence"/>
</dbReference>
<evidence type="ECO:0000313" key="2">
    <source>
        <dbReference type="Proteomes" id="UP000070491"/>
    </source>
</evidence>
<dbReference type="InterPro" id="IPR017850">
    <property type="entry name" value="Alkaline_phosphatase_core_sf"/>
</dbReference>
<dbReference type="Gene3D" id="3.40.720.10">
    <property type="entry name" value="Alkaline Phosphatase, subunit A"/>
    <property type="match status" value="1"/>
</dbReference>
<dbReference type="AlphaFoldDB" id="A0A133VIK4"/>
<dbReference type="EMBL" id="LHYG01000009">
    <property type="protein sequence ID" value="KXB06244.1"/>
    <property type="molecule type" value="Genomic_DNA"/>
</dbReference>
<accession>A0A133VIK4</accession>
<name>A0A133VIK4_9EURY</name>
<sequence length="282" mass="32495">MSLKSQKRLIHERDWHVLIVLDACRYDYFEEIYQEYLSGKLRKVRSQCFDDSFLYSEGRTKTWLRNTFDKKMGGVVYVSGTPHVNSVEVNTENEDFVATDVFSDIIDVWDWGWAEELGTTPPEKIVEGVNIAKEKYSEKDLIIHFVQPHGPYLALGGKEIEVSGMVSSSSELGILDRGRKMAGRILQSFLPGEIFKELRNFFSSIDKPAEKIAKEYGKGELRNFYTKNLRSALVEVEKIVRLFPDKSIVITSDHGEFLGEKGLYGHNWNEEFLTEVPWFEVS</sequence>
<protein>
    <recommendedName>
        <fullName evidence="3">Sulfatase N-terminal domain-containing protein</fullName>
    </recommendedName>
</protein>
<comment type="caution">
    <text evidence="1">The sequence shown here is derived from an EMBL/GenBank/DDBJ whole genome shotgun (WGS) entry which is preliminary data.</text>
</comment>
<evidence type="ECO:0000313" key="1">
    <source>
        <dbReference type="EMBL" id="KXB06244.1"/>
    </source>
</evidence>
<evidence type="ECO:0008006" key="3">
    <source>
        <dbReference type="Google" id="ProtNLM"/>
    </source>
</evidence>